<dbReference type="AlphaFoldDB" id="A0A132BVE3"/>
<proteinExistence type="predicted"/>
<evidence type="ECO:0000313" key="1">
    <source>
        <dbReference type="EMBL" id="KUP91797.1"/>
    </source>
</evidence>
<dbReference type="InterPro" id="IPR038666">
    <property type="entry name" value="SSP1_head-tail_sf"/>
</dbReference>
<dbReference type="PATRIC" id="fig|1768241.3.peg.3476"/>
<gene>
    <name evidence="1" type="ORF">TRIHO_33280</name>
</gene>
<dbReference type="Gene3D" id="2.40.10.270">
    <property type="entry name" value="Bacteriophage SPP1 head-tail adaptor protein"/>
    <property type="match status" value="1"/>
</dbReference>
<evidence type="ECO:0000313" key="2">
    <source>
        <dbReference type="Proteomes" id="UP000068382"/>
    </source>
</evidence>
<sequence length="112" mass="12584">MRIAARDRKIILLQAVTEENEAGEVIPASWEIYARPWAAYQPVSDGERLRAAAVEQKADARFQVLWMPRLAAVNGAFRLRFDGGDWRITGVKEIGFREGLEITAWRLGKGAS</sequence>
<dbReference type="EMBL" id="LPUY01000087">
    <property type="protein sequence ID" value="KUP91797.1"/>
    <property type="molecule type" value="Genomic_DNA"/>
</dbReference>
<reference evidence="1 2" key="1">
    <citation type="submission" date="2015-12" db="EMBL/GenBank/DDBJ databases">
        <title>Genome sequence of the marine Rhodobacteraceae strain O3.65, Candidatus Tritonibacter horizontis.</title>
        <authorList>
            <person name="Poehlein A."/>
            <person name="Giebel H.A."/>
            <person name="Voget S."/>
            <person name="Brinkhoff T."/>
        </authorList>
    </citation>
    <scope>NUCLEOTIDE SEQUENCE [LARGE SCALE GENOMIC DNA]</scope>
    <source>
        <strain evidence="1 2">O3.65</strain>
    </source>
</reference>
<protein>
    <submittedName>
        <fullName evidence="1">Phage head-tail joining protein</fullName>
    </submittedName>
</protein>
<name>A0A132BVE3_9RHOB</name>
<organism evidence="1 2">
    <name type="scientific">Tritonibacter horizontis</name>
    <dbReference type="NCBI Taxonomy" id="1768241"/>
    <lineage>
        <taxon>Bacteria</taxon>
        <taxon>Pseudomonadati</taxon>
        <taxon>Pseudomonadota</taxon>
        <taxon>Alphaproteobacteria</taxon>
        <taxon>Rhodobacterales</taxon>
        <taxon>Paracoccaceae</taxon>
        <taxon>Tritonibacter</taxon>
    </lineage>
</organism>
<dbReference type="Proteomes" id="UP000068382">
    <property type="component" value="Unassembled WGS sequence"/>
</dbReference>
<accession>A0A132BVE3</accession>
<dbReference type="RefSeq" id="WP_131811213.1">
    <property type="nucleotide sequence ID" value="NZ_LPUY01000087.1"/>
</dbReference>
<dbReference type="InterPro" id="IPR008767">
    <property type="entry name" value="Phage_SPP1_head-tail_adaptor"/>
</dbReference>
<dbReference type="Pfam" id="PF05521">
    <property type="entry name" value="Phage_HCP"/>
    <property type="match status" value="1"/>
</dbReference>
<comment type="caution">
    <text evidence="1">The sequence shown here is derived from an EMBL/GenBank/DDBJ whole genome shotgun (WGS) entry which is preliminary data.</text>
</comment>
<keyword evidence="2" id="KW-1185">Reference proteome</keyword>
<dbReference type="OrthoDB" id="7998779at2"/>